<organism evidence="2 3">
    <name type="scientific">Jiangella alba</name>
    <dbReference type="NCBI Taxonomy" id="561176"/>
    <lineage>
        <taxon>Bacteria</taxon>
        <taxon>Bacillati</taxon>
        <taxon>Actinomycetota</taxon>
        <taxon>Actinomycetes</taxon>
        <taxon>Jiangellales</taxon>
        <taxon>Jiangellaceae</taxon>
        <taxon>Jiangella</taxon>
    </lineage>
</organism>
<dbReference type="Gene3D" id="3.40.50.1820">
    <property type="entry name" value="alpha/beta hydrolase"/>
    <property type="match status" value="1"/>
</dbReference>
<dbReference type="GO" id="GO:0003824">
    <property type="term" value="F:catalytic activity"/>
    <property type="evidence" value="ECO:0007669"/>
    <property type="project" value="UniProtKB-ARBA"/>
</dbReference>
<dbReference type="STRING" id="561176.SAMN04488561_2164"/>
<dbReference type="Pfam" id="PF12697">
    <property type="entry name" value="Abhydrolase_6"/>
    <property type="match status" value="1"/>
</dbReference>
<proteinExistence type="predicted"/>
<gene>
    <name evidence="2" type="ORF">SAMN04488561_2164</name>
</gene>
<dbReference type="OrthoDB" id="9804723at2"/>
<dbReference type="InterPro" id="IPR050471">
    <property type="entry name" value="AB_hydrolase"/>
</dbReference>
<protein>
    <submittedName>
        <fullName evidence="2">Pimeloyl-ACP methyl ester carboxylesterase</fullName>
    </submittedName>
</protein>
<dbReference type="Proteomes" id="UP000181980">
    <property type="component" value="Unassembled WGS sequence"/>
</dbReference>
<evidence type="ECO:0000313" key="3">
    <source>
        <dbReference type="Proteomes" id="UP000181980"/>
    </source>
</evidence>
<dbReference type="PANTHER" id="PTHR43433">
    <property type="entry name" value="HYDROLASE, ALPHA/BETA FOLD FAMILY PROTEIN"/>
    <property type="match status" value="1"/>
</dbReference>
<sequence length="263" mass="27714">MTYTELNGARCWVAEDGAGPPLVLLHGGFSDGREFTGNLAGLAGDFRVVRPDRRGHGRSPDVDGPLSQHVMADDTVALLSRLGGPARLAGYSDGAVVALLTALRRPDLVERLVLISGVFDPSGWLFAAEPGPDDVDDDPLAGMPAEVVDAYAEVSPDGRDHFPVVAAKIMALTAEELGITPADLARLDVRTLVVAADDDIIALEHTLALYRALPRGELAVVPGTSHDLLTDKPAAVTAVVAEFLTHDAVPTSIPVRRASDQPR</sequence>
<keyword evidence="3" id="KW-1185">Reference proteome</keyword>
<dbReference type="SUPFAM" id="SSF53474">
    <property type="entry name" value="alpha/beta-Hydrolases"/>
    <property type="match status" value="1"/>
</dbReference>
<reference evidence="3" key="1">
    <citation type="submission" date="2016-10" db="EMBL/GenBank/DDBJ databases">
        <authorList>
            <person name="Varghese N."/>
            <person name="Submissions S."/>
        </authorList>
    </citation>
    <scope>NUCLEOTIDE SEQUENCE [LARGE SCALE GENOMIC DNA]</scope>
    <source>
        <strain evidence="3">DSM 45237</strain>
    </source>
</reference>
<feature type="domain" description="AB hydrolase-1" evidence="1">
    <location>
        <begin position="22"/>
        <end position="238"/>
    </location>
</feature>
<name>A0A1H5KNE3_9ACTN</name>
<dbReference type="InterPro" id="IPR029058">
    <property type="entry name" value="AB_hydrolase_fold"/>
</dbReference>
<accession>A0A1H5KNE3</accession>
<evidence type="ECO:0000259" key="1">
    <source>
        <dbReference type="Pfam" id="PF12697"/>
    </source>
</evidence>
<dbReference type="EMBL" id="FNUC01000003">
    <property type="protein sequence ID" value="SEE66273.1"/>
    <property type="molecule type" value="Genomic_DNA"/>
</dbReference>
<dbReference type="PANTHER" id="PTHR43433:SF5">
    <property type="entry name" value="AB HYDROLASE-1 DOMAIN-CONTAINING PROTEIN"/>
    <property type="match status" value="1"/>
</dbReference>
<dbReference type="InterPro" id="IPR000073">
    <property type="entry name" value="AB_hydrolase_1"/>
</dbReference>
<dbReference type="AlphaFoldDB" id="A0A1H5KNE3"/>
<dbReference type="PRINTS" id="PR00111">
    <property type="entry name" value="ABHYDROLASE"/>
</dbReference>
<dbReference type="RefSeq" id="WP_069112865.1">
    <property type="nucleotide sequence ID" value="NZ_FNUC01000003.1"/>
</dbReference>
<evidence type="ECO:0000313" key="2">
    <source>
        <dbReference type="EMBL" id="SEE66273.1"/>
    </source>
</evidence>